<gene>
    <name evidence="1" type="ORF">LCGC14_2291230</name>
</gene>
<name>A0A0F9DDS4_9ZZZZ</name>
<evidence type="ECO:0000313" key="1">
    <source>
        <dbReference type="EMBL" id="KKL51861.1"/>
    </source>
</evidence>
<accession>A0A0F9DDS4</accession>
<organism evidence="1">
    <name type="scientific">marine sediment metagenome</name>
    <dbReference type="NCBI Taxonomy" id="412755"/>
    <lineage>
        <taxon>unclassified sequences</taxon>
        <taxon>metagenomes</taxon>
        <taxon>ecological metagenomes</taxon>
    </lineage>
</organism>
<sequence length="59" mass="6694">MWRTSCGQRTLEGAEALWDFVCELEVDEGDYDVGLEVFDRLTYGQKVFLLSFTGVGNNI</sequence>
<dbReference type="AlphaFoldDB" id="A0A0F9DDS4"/>
<protein>
    <submittedName>
        <fullName evidence="1">Uncharacterized protein</fullName>
    </submittedName>
</protein>
<comment type="caution">
    <text evidence="1">The sequence shown here is derived from an EMBL/GenBank/DDBJ whole genome shotgun (WGS) entry which is preliminary data.</text>
</comment>
<dbReference type="EMBL" id="LAZR01032100">
    <property type="protein sequence ID" value="KKL51861.1"/>
    <property type="molecule type" value="Genomic_DNA"/>
</dbReference>
<reference evidence="1" key="1">
    <citation type="journal article" date="2015" name="Nature">
        <title>Complex archaea that bridge the gap between prokaryotes and eukaryotes.</title>
        <authorList>
            <person name="Spang A."/>
            <person name="Saw J.H."/>
            <person name="Jorgensen S.L."/>
            <person name="Zaremba-Niedzwiedzka K."/>
            <person name="Martijn J."/>
            <person name="Lind A.E."/>
            <person name="van Eijk R."/>
            <person name="Schleper C."/>
            <person name="Guy L."/>
            <person name="Ettema T.J."/>
        </authorList>
    </citation>
    <scope>NUCLEOTIDE SEQUENCE</scope>
</reference>
<proteinExistence type="predicted"/>